<comment type="caution">
    <text evidence="1">The sequence shown here is derived from an EMBL/GenBank/DDBJ whole genome shotgun (WGS) entry which is preliminary data.</text>
</comment>
<protein>
    <submittedName>
        <fullName evidence="1">Uncharacterized protein</fullName>
    </submittedName>
</protein>
<accession>A0A1D3D2F8</accession>
<dbReference type="Pfam" id="PF23513">
    <property type="entry name" value="Microp_apicomplexa_9"/>
    <property type="match status" value="1"/>
</dbReference>
<dbReference type="InterPro" id="IPR056348">
    <property type="entry name" value="Microp_apicomplexa_9"/>
</dbReference>
<dbReference type="Proteomes" id="UP000095192">
    <property type="component" value="Unassembled WGS sequence"/>
</dbReference>
<dbReference type="EMBL" id="JROU02001032">
    <property type="protein sequence ID" value="OEH77625.1"/>
    <property type="molecule type" value="Genomic_DNA"/>
</dbReference>
<sequence>MRIPGFPTLTFRKDSLLVQCCVAASLWFAPPDAVTVAGLYWFERQNGRRRCPTSSTPSIDDSLAKFLKQKKGTFCVDVQKNKTFVSLRA</sequence>
<evidence type="ECO:0000313" key="2">
    <source>
        <dbReference type="Proteomes" id="UP000095192"/>
    </source>
</evidence>
<dbReference type="InParanoid" id="A0A1D3D2F8"/>
<evidence type="ECO:0000313" key="1">
    <source>
        <dbReference type="EMBL" id="OEH77625.1"/>
    </source>
</evidence>
<gene>
    <name evidence="1" type="ORF">cyc_06882</name>
</gene>
<reference evidence="1 2" key="1">
    <citation type="journal article" date="2016" name="BMC Genomics">
        <title>Comparative genomics reveals Cyclospora cayetanensis possesses coccidia-like metabolism and invasion components but unique surface antigens.</title>
        <authorList>
            <person name="Liu S."/>
            <person name="Wang L."/>
            <person name="Zheng H."/>
            <person name="Xu Z."/>
            <person name="Roellig D.M."/>
            <person name="Li N."/>
            <person name="Frace M.A."/>
            <person name="Tang K."/>
            <person name="Arrowood M.J."/>
            <person name="Moss D.M."/>
            <person name="Zhang L."/>
            <person name="Feng Y."/>
            <person name="Xiao L."/>
        </authorList>
    </citation>
    <scope>NUCLEOTIDE SEQUENCE [LARGE SCALE GENOMIC DNA]</scope>
    <source>
        <strain evidence="1 2">CHN_HEN01</strain>
    </source>
</reference>
<dbReference type="VEuPathDB" id="ToxoDB:cyc_06882"/>
<proteinExistence type="predicted"/>
<name>A0A1D3D2F8_9EIME</name>
<dbReference type="AlphaFoldDB" id="A0A1D3D2F8"/>
<organism evidence="1 2">
    <name type="scientific">Cyclospora cayetanensis</name>
    <dbReference type="NCBI Taxonomy" id="88456"/>
    <lineage>
        <taxon>Eukaryota</taxon>
        <taxon>Sar</taxon>
        <taxon>Alveolata</taxon>
        <taxon>Apicomplexa</taxon>
        <taxon>Conoidasida</taxon>
        <taxon>Coccidia</taxon>
        <taxon>Eucoccidiorida</taxon>
        <taxon>Eimeriorina</taxon>
        <taxon>Eimeriidae</taxon>
        <taxon>Cyclospora</taxon>
    </lineage>
</organism>
<keyword evidence="2" id="KW-1185">Reference proteome</keyword>